<keyword evidence="1" id="KW-0812">Transmembrane</keyword>
<accession>A0A0S3ALK6</accession>
<gene>
    <name evidence="2" type="ORF">C8R28_104612</name>
</gene>
<evidence type="ECO:0000256" key="1">
    <source>
        <dbReference type="SAM" id="Phobius"/>
    </source>
</evidence>
<keyword evidence="1" id="KW-0472">Membrane</keyword>
<dbReference type="KEGG" id="nur:ATY38_13135"/>
<dbReference type="RefSeq" id="WP_062559688.1">
    <property type="nucleotide sequence ID" value="NZ_CP013341.1"/>
</dbReference>
<reference evidence="2 3" key="1">
    <citation type="submission" date="2018-04" db="EMBL/GenBank/DDBJ databases">
        <title>Active sludge and wastewater microbial communities from Klosterneuburg, Austria.</title>
        <authorList>
            <person name="Wagner M."/>
        </authorList>
    </citation>
    <scope>NUCLEOTIDE SEQUENCE [LARGE SCALE GENOMIC DNA]</scope>
    <source>
        <strain evidence="2 3">Nm4</strain>
    </source>
</reference>
<keyword evidence="1" id="KW-1133">Transmembrane helix</keyword>
<name>A0A0S3ALK6_9PROT</name>
<protein>
    <submittedName>
        <fullName evidence="2">Uncharacterized protein</fullName>
    </submittedName>
</protein>
<comment type="caution">
    <text evidence="2">The sequence shown here is derived from an EMBL/GenBank/DDBJ whole genome shotgun (WGS) entry which is preliminary data.</text>
</comment>
<evidence type="ECO:0000313" key="2">
    <source>
        <dbReference type="EMBL" id="PTQ79698.1"/>
    </source>
</evidence>
<dbReference type="AlphaFoldDB" id="A0A0S3ALK6"/>
<dbReference type="KEGG" id="nur:ATY38_13080"/>
<feature type="transmembrane region" description="Helical" evidence="1">
    <location>
        <begin position="81"/>
        <end position="100"/>
    </location>
</feature>
<dbReference type="Proteomes" id="UP000244110">
    <property type="component" value="Unassembled WGS sequence"/>
</dbReference>
<evidence type="ECO:0000313" key="3">
    <source>
        <dbReference type="Proteomes" id="UP000244110"/>
    </source>
</evidence>
<organism evidence="2 3">
    <name type="scientific">Nitrosomonas ureae</name>
    <dbReference type="NCBI Taxonomy" id="44577"/>
    <lineage>
        <taxon>Bacteria</taxon>
        <taxon>Pseudomonadati</taxon>
        <taxon>Pseudomonadota</taxon>
        <taxon>Betaproteobacteria</taxon>
        <taxon>Nitrosomonadales</taxon>
        <taxon>Nitrosomonadaceae</taxon>
        <taxon>Nitrosomonas</taxon>
    </lineage>
</organism>
<dbReference type="EMBL" id="QAOL01000046">
    <property type="protein sequence ID" value="PTQ79698.1"/>
    <property type="molecule type" value="Genomic_DNA"/>
</dbReference>
<proteinExistence type="predicted"/>
<sequence length="104" mass="11213">MGYKYQAVCHDTLYDFHVAFAQSCHASGSGQLGAIYLSCTADSGGYVVMQSYNASNGTPGTAWNYTPQAIPCEVSLTNQTGFMWELALILIAGFSIRAIIKAFQ</sequence>